<organism evidence="1">
    <name type="scientific">marine sediment metagenome</name>
    <dbReference type="NCBI Taxonomy" id="412755"/>
    <lineage>
        <taxon>unclassified sequences</taxon>
        <taxon>metagenomes</taxon>
        <taxon>ecological metagenomes</taxon>
    </lineage>
</organism>
<evidence type="ECO:0000313" key="1">
    <source>
        <dbReference type="EMBL" id="KKM11073.1"/>
    </source>
</evidence>
<accession>A0A0F9HCC4</accession>
<name>A0A0F9HCC4_9ZZZZ</name>
<feature type="non-terminal residue" evidence="1">
    <location>
        <position position="112"/>
    </location>
</feature>
<reference evidence="1" key="1">
    <citation type="journal article" date="2015" name="Nature">
        <title>Complex archaea that bridge the gap between prokaryotes and eukaryotes.</title>
        <authorList>
            <person name="Spang A."/>
            <person name="Saw J.H."/>
            <person name="Jorgensen S.L."/>
            <person name="Zaremba-Niedzwiedzka K."/>
            <person name="Martijn J."/>
            <person name="Lind A.E."/>
            <person name="van Eijk R."/>
            <person name="Schleper C."/>
            <person name="Guy L."/>
            <person name="Ettema T.J."/>
        </authorList>
    </citation>
    <scope>NUCLEOTIDE SEQUENCE</scope>
</reference>
<dbReference type="EMBL" id="LAZR01015496">
    <property type="protein sequence ID" value="KKM11073.1"/>
    <property type="molecule type" value="Genomic_DNA"/>
</dbReference>
<protein>
    <recommendedName>
        <fullName evidence="2">Extracellular solute-binding protein</fullName>
    </recommendedName>
</protein>
<comment type="caution">
    <text evidence="1">The sequence shown here is derived from an EMBL/GenBank/DDBJ whole genome shotgun (WGS) entry which is preliminary data.</text>
</comment>
<proteinExistence type="predicted"/>
<sequence length="112" mass="12493">MGKKVLVLSIAILLMGAVTIAGFSQNKVISVEYGEPWNDLFESAIEEFEETTGAQINRILISSEMDMWQTIVSDFEAGIAADVIMVDGFMIADSVEAGYLYELDDYLRAWRD</sequence>
<gene>
    <name evidence="1" type="ORF">LCGC14_1721400</name>
</gene>
<dbReference type="SUPFAM" id="SSF53850">
    <property type="entry name" value="Periplasmic binding protein-like II"/>
    <property type="match status" value="1"/>
</dbReference>
<dbReference type="AlphaFoldDB" id="A0A0F9HCC4"/>
<evidence type="ECO:0008006" key="2">
    <source>
        <dbReference type="Google" id="ProtNLM"/>
    </source>
</evidence>
<dbReference type="Gene3D" id="3.40.190.10">
    <property type="entry name" value="Periplasmic binding protein-like II"/>
    <property type="match status" value="1"/>
</dbReference>